<name>A0A9N8EEH4_9STRA</name>
<gene>
    <name evidence="1" type="ORF">SEMRO_1063_G237030.1</name>
</gene>
<protein>
    <submittedName>
        <fullName evidence="1">Uncharacterized protein</fullName>
    </submittedName>
</protein>
<accession>A0A9N8EEH4</accession>
<organism evidence="1 2">
    <name type="scientific">Seminavis robusta</name>
    <dbReference type="NCBI Taxonomy" id="568900"/>
    <lineage>
        <taxon>Eukaryota</taxon>
        <taxon>Sar</taxon>
        <taxon>Stramenopiles</taxon>
        <taxon>Ochrophyta</taxon>
        <taxon>Bacillariophyta</taxon>
        <taxon>Bacillariophyceae</taxon>
        <taxon>Bacillariophycidae</taxon>
        <taxon>Naviculales</taxon>
        <taxon>Naviculaceae</taxon>
        <taxon>Seminavis</taxon>
    </lineage>
</organism>
<evidence type="ECO:0000313" key="1">
    <source>
        <dbReference type="EMBL" id="CAB9519981.1"/>
    </source>
</evidence>
<dbReference type="EMBL" id="CAICTM010001061">
    <property type="protein sequence ID" value="CAB9519981.1"/>
    <property type="molecule type" value="Genomic_DNA"/>
</dbReference>
<sequence>MSSEENNIITLHGEEDLSEKLNTMFTQLFKSQLPNFSHLPEAQQDRVAEELFEKKKEMLDYLIRLADLDEIRDDDIQRMLRVLGMKK</sequence>
<evidence type="ECO:0000313" key="2">
    <source>
        <dbReference type="Proteomes" id="UP001153069"/>
    </source>
</evidence>
<dbReference type="AlphaFoldDB" id="A0A9N8EEH4"/>
<proteinExistence type="predicted"/>
<keyword evidence="2" id="KW-1185">Reference proteome</keyword>
<reference evidence="1" key="1">
    <citation type="submission" date="2020-06" db="EMBL/GenBank/DDBJ databases">
        <authorList>
            <consortium name="Plant Systems Biology data submission"/>
        </authorList>
    </citation>
    <scope>NUCLEOTIDE SEQUENCE</scope>
    <source>
        <strain evidence="1">D6</strain>
    </source>
</reference>
<dbReference type="Proteomes" id="UP001153069">
    <property type="component" value="Unassembled WGS sequence"/>
</dbReference>
<comment type="caution">
    <text evidence="1">The sequence shown here is derived from an EMBL/GenBank/DDBJ whole genome shotgun (WGS) entry which is preliminary data.</text>
</comment>